<dbReference type="RefSeq" id="WP_382413946.1">
    <property type="nucleotide sequence ID" value="NZ_AP031500.1"/>
</dbReference>
<dbReference type="Gene3D" id="2.60.120.560">
    <property type="entry name" value="Exo-inulinase, domain 1"/>
    <property type="match status" value="1"/>
</dbReference>
<evidence type="ECO:0000256" key="1">
    <source>
        <dbReference type="SAM" id="SignalP"/>
    </source>
</evidence>
<keyword evidence="1" id="KW-0732">Signal</keyword>
<dbReference type="EMBL" id="JBHRTL010000002">
    <property type="protein sequence ID" value="MFC3153907.1"/>
    <property type="molecule type" value="Genomic_DNA"/>
</dbReference>
<accession>A0ABV7HQJ5</accession>
<evidence type="ECO:0000313" key="4">
    <source>
        <dbReference type="Proteomes" id="UP001595548"/>
    </source>
</evidence>
<dbReference type="Pfam" id="PF06439">
    <property type="entry name" value="3keto-disac_hyd"/>
    <property type="match status" value="1"/>
</dbReference>
<feature type="chain" id="PRO_5045337159" evidence="1">
    <location>
        <begin position="24"/>
        <end position="256"/>
    </location>
</feature>
<name>A0ABV7HQJ5_9GAMM</name>
<evidence type="ECO:0000313" key="3">
    <source>
        <dbReference type="EMBL" id="MFC3153907.1"/>
    </source>
</evidence>
<dbReference type="InterPro" id="IPR010496">
    <property type="entry name" value="AL/BT2_dom"/>
</dbReference>
<proteinExistence type="predicted"/>
<comment type="caution">
    <text evidence="3">The sequence shown here is derived from an EMBL/GenBank/DDBJ whole genome shotgun (WGS) entry which is preliminary data.</text>
</comment>
<organism evidence="3 4">
    <name type="scientific">Gilvimarinus japonicus</name>
    <dbReference type="NCBI Taxonomy" id="1796469"/>
    <lineage>
        <taxon>Bacteria</taxon>
        <taxon>Pseudomonadati</taxon>
        <taxon>Pseudomonadota</taxon>
        <taxon>Gammaproteobacteria</taxon>
        <taxon>Cellvibrionales</taxon>
        <taxon>Cellvibrionaceae</taxon>
        <taxon>Gilvimarinus</taxon>
    </lineage>
</organism>
<sequence length="256" mass="28147">MKFSIKPCLRLSAVCLTALTACAAVSAEKEPWQQAEATEVWKPVPAKVSVSAAGVPSDATVLFDGTDLDAWESANDDSSAPWVIKGDVLVTNPKSGDIRTKQDFCDVQLHIEWQSPAEKDMEGLEGQGRGNSGVFFQERYEIQVLDSFGGDTYVNGQAGSVYKQHIPLVNATKSLNDWNVYDIIYMAPEFNDAGKLLEPAYVTVLHNGVLVQNHVEIKGPTAWIGHPPYEAHDCAPLRLQDHGNPAKFRNIWVRPL</sequence>
<gene>
    <name evidence="3" type="ORF">ACFOEB_01745</name>
</gene>
<reference evidence="4" key="1">
    <citation type="journal article" date="2019" name="Int. J. Syst. Evol. Microbiol.">
        <title>The Global Catalogue of Microorganisms (GCM) 10K type strain sequencing project: providing services to taxonomists for standard genome sequencing and annotation.</title>
        <authorList>
            <consortium name="The Broad Institute Genomics Platform"/>
            <consortium name="The Broad Institute Genome Sequencing Center for Infectious Disease"/>
            <person name="Wu L."/>
            <person name="Ma J."/>
        </authorList>
    </citation>
    <scope>NUCLEOTIDE SEQUENCE [LARGE SCALE GENOMIC DNA]</scope>
    <source>
        <strain evidence="4">KCTC 52141</strain>
    </source>
</reference>
<dbReference type="Proteomes" id="UP001595548">
    <property type="component" value="Unassembled WGS sequence"/>
</dbReference>
<keyword evidence="4" id="KW-1185">Reference proteome</keyword>
<evidence type="ECO:0000259" key="2">
    <source>
        <dbReference type="Pfam" id="PF06439"/>
    </source>
</evidence>
<dbReference type="PROSITE" id="PS51257">
    <property type="entry name" value="PROKAR_LIPOPROTEIN"/>
    <property type="match status" value="1"/>
</dbReference>
<feature type="domain" description="3-keto-alpha-glucoside-1,2-lyase/3-keto-2-hydroxy-glucal hydratase" evidence="2">
    <location>
        <begin position="59"/>
        <end position="254"/>
    </location>
</feature>
<feature type="signal peptide" evidence="1">
    <location>
        <begin position="1"/>
        <end position="23"/>
    </location>
</feature>
<protein>
    <submittedName>
        <fullName evidence="3">DUF1080 domain-containing protein</fullName>
    </submittedName>
</protein>